<organism evidence="2">
    <name type="scientific">Salmonella enterica subsp. enterica serovar Rough O:-:-</name>
    <dbReference type="NCBI Taxonomy" id="2579247"/>
    <lineage>
        <taxon>Bacteria</taxon>
        <taxon>Pseudomonadati</taxon>
        <taxon>Pseudomonadota</taxon>
        <taxon>Gammaproteobacteria</taxon>
        <taxon>Enterobacterales</taxon>
        <taxon>Enterobacteriaceae</taxon>
        <taxon>Salmonella</taxon>
    </lineage>
</organism>
<gene>
    <name evidence="1" type="ORF">G4A10_001379</name>
    <name evidence="2" type="ORF">G4P34_002766</name>
</gene>
<protein>
    <submittedName>
        <fullName evidence="2">Uncharacterized protein</fullName>
    </submittedName>
</protein>
<evidence type="ECO:0000313" key="1">
    <source>
        <dbReference type="EMBL" id="HAE3774099.1"/>
    </source>
</evidence>
<dbReference type="EMBL" id="DAASZK010000019">
    <property type="protein sequence ID" value="HAE7658237.1"/>
    <property type="molecule type" value="Genomic_DNA"/>
</dbReference>
<comment type="caution">
    <text evidence="2">The sequence shown here is derived from an EMBL/GenBank/DDBJ whole genome shotgun (WGS) entry which is preliminary data.</text>
</comment>
<dbReference type="AlphaFoldDB" id="A0A736KL12"/>
<reference evidence="2" key="2">
    <citation type="submission" date="2018-07" db="EMBL/GenBank/DDBJ databases">
        <authorList>
            <consortium name="NCBI Pathogen Detection Project"/>
        </authorList>
    </citation>
    <scope>NUCLEOTIDE SEQUENCE</scope>
    <source>
        <strain evidence="2">12-3210</strain>
        <strain evidence="1">12-7957</strain>
    </source>
</reference>
<dbReference type="EMBL" id="DAARSP010000008">
    <property type="protein sequence ID" value="HAE3774099.1"/>
    <property type="molecule type" value="Genomic_DNA"/>
</dbReference>
<sequence length="52" mass="5759">MTSLFVSGGPGYLIAHHPPGRSIRPYLTKLLTILKQQTDHELLLSLITSQNT</sequence>
<reference evidence="2" key="1">
    <citation type="journal article" date="2018" name="Genome Biol.">
        <title>SKESA: strategic k-mer extension for scrupulous assemblies.</title>
        <authorList>
            <person name="Souvorov A."/>
            <person name="Agarwala R."/>
            <person name="Lipman D.J."/>
        </authorList>
    </citation>
    <scope>NUCLEOTIDE SEQUENCE</scope>
    <source>
        <strain evidence="2">12-3210</strain>
        <strain evidence="1">12-7957</strain>
    </source>
</reference>
<accession>A0A736KL12</accession>
<proteinExistence type="predicted"/>
<evidence type="ECO:0000313" key="2">
    <source>
        <dbReference type="EMBL" id="HAE7658237.1"/>
    </source>
</evidence>
<name>A0A736KL12_SALET</name>